<feature type="region of interest" description="Disordered" evidence="8">
    <location>
        <begin position="664"/>
        <end position="776"/>
    </location>
</feature>
<dbReference type="EMBL" id="DF237113">
    <property type="protein sequence ID" value="GAQ83832.1"/>
    <property type="molecule type" value="Genomic_DNA"/>
</dbReference>
<dbReference type="InterPro" id="IPR017441">
    <property type="entry name" value="Protein_kinase_ATP_BS"/>
</dbReference>
<keyword evidence="2 7" id="KW-0547">Nucleotide-binding</keyword>
<keyword evidence="1" id="KW-0808">Transferase</keyword>
<keyword evidence="4 7" id="KW-0067">ATP-binding</keyword>
<dbReference type="CDD" id="cd13999">
    <property type="entry name" value="STKc_MAP3K-like"/>
    <property type="match status" value="1"/>
</dbReference>
<keyword evidence="12" id="KW-1185">Reference proteome</keyword>
<protein>
    <submittedName>
        <fullName evidence="11">Protein kinase superfamily protein</fullName>
    </submittedName>
</protein>
<evidence type="ECO:0000313" key="11">
    <source>
        <dbReference type="EMBL" id="GAQ83832.1"/>
    </source>
</evidence>
<dbReference type="GO" id="GO:0005524">
    <property type="term" value="F:ATP binding"/>
    <property type="evidence" value="ECO:0007669"/>
    <property type="project" value="UniProtKB-UniRule"/>
</dbReference>
<dbReference type="InterPro" id="IPR011009">
    <property type="entry name" value="Kinase-like_dom_sf"/>
</dbReference>
<keyword evidence="9" id="KW-1133">Transmembrane helix</keyword>
<dbReference type="PROSITE" id="PS00107">
    <property type="entry name" value="PROTEIN_KINASE_ATP"/>
    <property type="match status" value="1"/>
</dbReference>
<keyword evidence="3 11" id="KW-0418">Kinase</keyword>
<evidence type="ECO:0000313" key="12">
    <source>
        <dbReference type="Proteomes" id="UP000054558"/>
    </source>
</evidence>
<evidence type="ECO:0000256" key="8">
    <source>
        <dbReference type="SAM" id="MobiDB-lite"/>
    </source>
</evidence>
<comment type="catalytic activity">
    <reaction evidence="6">
        <text>L-seryl-[protein] + ATP = O-phospho-L-seryl-[protein] + ADP + H(+)</text>
        <dbReference type="Rhea" id="RHEA:17989"/>
        <dbReference type="Rhea" id="RHEA-COMP:9863"/>
        <dbReference type="Rhea" id="RHEA-COMP:11604"/>
        <dbReference type="ChEBI" id="CHEBI:15378"/>
        <dbReference type="ChEBI" id="CHEBI:29999"/>
        <dbReference type="ChEBI" id="CHEBI:30616"/>
        <dbReference type="ChEBI" id="CHEBI:83421"/>
        <dbReference type="ChEBI" id="CHEBI:456216"/>
        <dbReference type="EC" id="2.7.11.1"/>
    </reaction>
</comment>
<evidence type="ECO:0000259" key="10">
    <source>
        <dbReference type="PROSITE" id="PS50011"/>
    </source>
</evidence>
<feature type="transmembrane region" description="Helical" evidence="9">
    <location>
        <begin position="93"/>
        <end position="111"/>
    </location>
</feature>
<dbReference type="SUPFAM" id="SSF56112">
    <property type="entry name" value="Protein kinase-like (PK-like)"/>
    <property type="match status" value="1"/>
</dbReference>
<feature type="binding site" evidence="7">
    <location>
        <position position="379"/>
    </location>
    <ligand>
        <name>ATP</name>
        <dbReference type="ChEBI" id="CHEBI:30616"/>
    </ligand>
</feature>
<dbReference type="AlphaFoldDB" id="A0A0U9HJY9"/>
<organism evidence="11 12">
    <name type="scientific">Klebsormidium nitens</name>
    <name type="common">Green alga</name>
    <name type="synonym">Ulothrix nitens</name>
    <dbReference type="NCBI Taxonomy" id="105231"/>
    <lineage>
        <taxon>Eukaryota</taxon>
        <taxon>Viridiplantae</taxon>
        <taxon>Streptophyta</taxon>
        <taxon>Klebsormidiophyceae</taxon>
        <taxon>Klebsormidiales</taxon>
        <taxon>Klebsormidiaceae</taxon>
        <taxon>Klebsormidium</taxon>
    </lineage>
</organism>
<reference evidence="11 12" key="1">
    <citation type="journal article" date="2014" name="Nat. Commun.">
        <title>Klebsormidium flaccidum genome reveals primary factors for plant terrestrial adaptation.</title>
        <authorList>
            <person name="Hori K."/>
            <person name="Maruyama F."/>
            <person name="Fujisawa T."/>
            <person name="Togashi T."/>
            <person name="Yamamoto N."/>
            <person name="Seo M."/>
            <person name="Sato S."/>
            <person name="Yamada T."/>
            <person name="Mori H."/>
            <person name="Tajima N."/>
            <person name="Moriyama T."/>
            <person name="Ikeuchi M."/>
            <person name="Watanabe M."/>
            <person name="Wada H."/>
            <person name="Kobayashi K."/>
            <person name="Saito M."/>
            <person name="Masuda T."/>
            <person name="Sasaki-Sekimoto Y."/>
            <person name="Mashiguchi K."/>
            <person name="Awai K."/>
            <person name="Shimojima M."/>
            <person name="Masuda S."/>
            <person name="Iwai M."/>
            <person name="Nobusawa T."/>
            <person name="Narise T."/>
            <person name="Kondo S."/>
            <person name="Saito H."/>
            <person name="Sato R."/>
            <person name="Murakawa M."/>
            <person name="Ihara Y."/>
            <person name="Oshima-Yamada Y."/>
            <person name="Ohtaka K."/>
            <person name="Satoh M."/>
            <person name="Sonobe K."/>
            <person name="Ishii M."/>
            <person name="Ohtani R."/>
            <person name="Kanamori-Sato M."/>
            <person name="Honoki R."/>
            <person name="Miyazaki D."/>
            <person name="Mochizuki H."/>
            <person name="Umetsu J."/>
            <person name="Higashi K."/>
            <person name="Shibata D."/>
            <person name="Kamiya Y."/>
            <person name="Sato N."/>
            <person name="Nakamura Y."/>
            <person name="Tabata S."/>
            <person name="Ida S."/>
            <person name="Kurokawa K."/>
            <person name="Ohta H."/>
        </authorList>
    </citation>
    <scope>NUCLEOTIDE SEQUENCE [LARGE SCALE GENOMIC DNA]</scope>
    <source>
        <strain evidence="11 12">NIES-2285</strain>
    </source>
</reference>
<evidence type="ECO:0000256" key="4">
    <source>
        <dbReference type="ARBA" id="ARBA00022840"/>
    </source>
</evidence>
<dbReference type="GO" id="GO:0004674">
    <property type="term" value="F:protein serine/threonine kinase activity"/>
    <property type="evidence" value="ECO:0000318"/>
    <property type="project" value="GO_Central"/>
</dbReference>
<keyword evidence="9" id="KW-0812">Transmembrane</keyword>
<feature type="compositionally biased region" description="Basic and acidic residues" evidence="8">
    <location>
        <begin position="703"/>
        <end position="724"/>
    </location>
</feature>
<dbReference type="PRINTS" id="PR00109">
    <property type="entry name" value="TYRKINASE"/>
</dbReference>
<dbReference type="STRING" id="105231.A0A0U9HJY9"/>
<dbReference type="PROSITE" id="PS50011">
    <property type="entry name" value="PROTEIN_KINASE_DOM"/>
    <property type="match status" value="1"/>
</dbReference>
<sequence length="776" mass="84931">MYLLVLFRALWLLSVWLVYAVAPDFLLLFFSLALLPFQPKAQPSVSSWLFLDDSNIIQLSIIHLLVLETCKRQVQKRGRALQRPKTARATSSLLRAILNVALLLSLAPPLFSNILPSFLTSQPGSSEGRQEAAALSRGRNPGGYCWGADGGACVLWVFFVAKLVQEVATGVRVVLESHPHITTLDVFAVLRNNPPTYWVWWLLVRHSSGPAACFAAALDCACQVLIHTGKVVGVNSHFLASCLVFPQLAQVLYLLIHTACPLPLLVSLPGVVVGTGAFVWTMAGRSTEGSTAASDRVFDAAYGWSLIIGTCQRIAYGVLLRDKSETWSFSRRVLYLILREKSAVWEIPRKSLELGARLGGGAYGEVYLGKWRGSTVAVKRFKRQSKSECEYERYLTFKEEVNVLSRLRHPRIVEFMGATSRGGELQIVTELLQFGSLYDFLHGPKGMIQRKKVAMDERRAAKIAESIAMGMQFLHTNEPPILHMDLQPGNLLMVDVWSCKLCDFGLSKFKFKSKGDHREAPRGAPQYRAPELIEGHWDLLSEKADVYSFGILLWEIFTCQIPWDGQIIEQVFYSVSDNQERPPLPENASPAYQKLIQDCWAPNPETRPTFTEICARLRELVGSAAAPGSRAGSFTEAMCAQNGVPPAQNGASAAHFAAVGLSPPTSPVHRSGGSFSMGNGSPQLSPVGGDSDSPRRRTSFTVPREDVAGEPSTEEKAGKTREEEGVASTGAGSSGHKAAAPWGVVGGLHHHARAHKSRFSYAGPRIVTPDAAPEAS</sequence>
<name>A0A0U9HJY9_KLENI</name>
<proteinExistence type="predicted"/>
<dbReference type="Pfam" id="PF07714">
    <property type="entry name" value="PK_Tyr_Ser-Thr"/>
    <property type="match status" value="1"/>
</dbReference>
<dbReference type="InterPro" id="IPR000719">
    <property type="entry name" value="Prot_kinase_dom"/>
</dbReference>
<accession>A0A0U9HJY9</accession>
<dbReference type="InterPro" id="IPR001245">
    <property type="entry name" value="Ser-Thr/Tyr_kinase_cat_dom"/>
</dbReference>
<keyword evidence="9" id="KW-0472">Membrane</keyword>
<dbReference type="Gene3D" id="3.30.200.20">
    <property type="entry name" value="Phosphorylase Kinase, domain 1"/>
    <property type="match status" value="1"/>
</dbReference>
<feature type="transmembrane region" description="Helical" evidence="9">
    <location>
        <begin position="44"/>
        <end position="67"/>
    </location>
</feature>
<evidence type="ECO:0000256" key="2">
    <source>
        <dbReference type="ARBA" id="ARBA00022741"/>
    </source>
</evidence>
<dbReference type="OrthoDB" id="28230at2759"/>
<dbReference type="PANTHER" id="PTHR44329">
    <property type="entry name" value="SERINE/THREONINE-PROTEIN KINASE TNNI3K-RELATED"/>
    <property type="match status" value="1"/>
</dbReference>
<comment type="catalytic activity">
    <reaction evidence="5">
        <text>L-threonyl-[protein] + ATP = O-phospho-L-threonyl-[protein] + ADP + H(+)</text>
        <dbReference type="Rhea" id="RHEA:46608"/>
        <dbReference type="Rhea" id="RHEA-COMP:11060"/>
        <dbReference type="Rhea" id="RHEA-COMP:11605"/>
        <dbReference type="ChEBI" id="CHEBI:15378"/>
        <dbReference type="ChEBI" id="CHEBI:30013"/>
        <dbReference type="ChEBI" id="CHEBI:30616"/>
        <dbReference type="ChEBI" id="CHEBI:61977"/>
        <dbReference type="ChEBI" id="CHEBI:456216"/>
        <dbReference type="EC" id="2.7.11.1"/>
    </reaction>
</comment>
<evidence type="ECO:0000256" key="7">
    <source>
        <dbReference type="PROSITE-ProRule" id="PRU10141"/>
    </source>
</evidence>
<feature type="compositionally biased region" description="Polar residues" evidence="8">
    <location>
        <begin position="673"/>
        <end position="684"/>
    </location>
</feature>
<gene>
    <name evidence="11" type="ORF">KFL_001640070</name>
</gene>
<evidence type="ECO:0000256" key="6">
    <source>
        <dbReference type="ARBA" id="ARBA00048679"/>
    </source>
</evidence>
<dbReference type="FunFam" id="3.30.200.20:FF:000034">
    <property type="entry name" value="Kinase suppressor of Ras 1"/>
    <property type="match status" value="1"/>
</dbReference>
<evidence type="ECO:0000256" key="5">
    <source>
        <dbReference type="ARBA" id="ARBA00047899"/>
    </source>
</evidence>
<evidence type="ECO:0000256" key="1">
    <source>
        <dbReference type="ARBA" id="ARBA00022679"/>
    </source>
</evidence>
<dbReference type="Gene3D" id="1.10.510.10">
    <property type="entry name" value="Transferase(Phosphotransferase) domain 1"/>
    <property type="match status" value="1"/>
</dbReference>
<dbReference type="InterPro" id="IPR051681">
    <property type="entry name" value="Ser/Thr_Kinases-Pseudokinases"/>
</dbReference>
<dbReference type="Proteomes" id="UP000054558">
    <property type="component" value="Unassembled WGS sequence"/>
</dbReference>
<feature type="domain" description="Protein kinase" evidence="10">
    <location>
        <begin position="352"/>
        <end position="621"/>
    </location>
</feature>
<evidence type="ECO:0000256" key="9">
    <source>
        <dbReference type="SAM" id="Phobius"/>
    </source>
</evidence>
<evidence type="ECO:0000256" key="3">
    <source>
        <dbReference type="ARBA" id="ARBA00022777"/>
    </source>
</evidence>
<dbReference type="GO" id="GO:0007165">
    <property type="term" value="P:signal transduction"/>
    <property type="evidence" value="ECO:0000318"/>
    <property type="project" value="GO_Central"/>
</dbReference>
<dbReference type="PANTHER" id="PTHR44329:SF298">
    <property type="entry name" value="MIXED LINEAGE KINASE DOMAIN-LIKE PROTEIN"/>
    <property type="match status" value="1"/>
</dbReference>
<feature type="compositionally biased region" description="Basic residues" evidence="8">
    <location>
        <begin position="748"/>
        <end position="758"/>
    </location>
</feature>